<dbReference type="InterPro" id="IPR036378">
    <property type="entry name" value="FAS1_dom_sf"/>
</dbReference>
<feature type="region of interest" description="Disordered" evidence="1">
    <location>
        <begin position="36"/>
        <end position="60"/>
    </location>
</feature>
<dbReference type="PANTHER" id="PTHR10900">
    <property type="entry name" value="PERIOSTIN-RELATED"/>
    <property type="match status" value="1"/>
</dbReference>
<dbReference type="PROSITE" id="PS50213">
    <property type="entry name" value="FAS1"/>
    <property type="match status" value="1"/>
</dbReference>
<gene>
    <name evidence="3" type="ORF">ACE1CI_37360</name>
</gene>
<protein>
    <submittedName>
        <fullName evidence="3">Fasciclin domain-containing protein</fullName>
    </submittedName>
</protein>
<dbReference type="SUPFAM" id="SSF82153">
    <property type="entry name" value="FAS1 domain"/>
    <property type="match status" value="1"/>
</dbReference>
<name>A0ABV4Y4J9_9CYAN</name>
<organism evidence="3 4">
    <name type="scientific">Floridaenema flaviceps BLCC-F50</name>
    <dbReference type="NCBI Taxonomy" id="3153642"/>
    <lineage>
        <taxon>Bacteria</taxon>
        <taxon>Bacillati</taxon>
        <taxon>Cyanobacteriota</taxon>
        <taxon>Cyanophyceae</taxon>
        <taxon>Oscillatoriophycideae</taxon>
        <taxon>Aerosakkonematales</taxon>
        <taxon>Aerosakkonemataceae</taxon>
        <taxon>Floridanema</taxon>
        <taxon>Floridanema flaviceps</taxon>
    </lineage>
</organism>
<dbReference type="Proteomes" id="UP001576784">
    <property type="component" value="Unassembled WGS sequence"/>
</dbReference>
<accession>A0ABV4Y4J9</accession>
<evidence type="ECO:0000259" key="2">
    <source>
        <dbReference type="PROSITE" id="PS50213"/>
    </source>
</evidence>
<proteinExistence type="predicted"/>
<comment type="caution">
    <text evidence="3">The sequence shown here is derived from an EMBL/GenBank/DDBJ whole genome shotgun (WGS) entry which is preliminary data.</text>
</comment>
<dbReference type="Gene3D" id="2.30.180.10">
    <property type="entry name" value="FAS1 domain"/>
    <property type="match status" value="1"/>
</dbReference>
<dbReference type="RefSeq" id="WP_413268214.1">
    <property type="nucleotide sequence ID" value="NZ_JBHFNR010000296.1"/>
</dbReference>
<dbReference type="Pfam" id="PF02469">
    <property type="entry name" value="Fasciclin"/>
    <property type="match status" value="1"/>
</dbReference>
<dbReference type="InterPro" id="IPR050904">
    <property type="entry name" value="Adhesion/Biosynth-related"/>
</dbReference>
<sequence length="203" mass="20845">MMKAVNSRNWIKKLTGAIAVAGVSALISLPVLVQAQPGGGPPRPGSTTSEPAAAPASSGVTTAQTQTIVAVASANDNFSTLKAALEAAGLTETLSGKGPFTVFAPTNAAFEALGEEKVQALLKPENKDKLIKVLTYHVVPGQVMSTQLRPGTAKTVEGGTVMVMVKDGKVKINNAQVTQADVKASNGVIHVIDTVLLPPDLKL</sequence>
<evidence type="ECO:0000313" key="3">
    <source>
        <dbReference type="EMBL" id="MFB2898617.1"/>
    </source>
</evidence>
<reference evidence="3 4" key="1">
    <citation type="submission" date="2024-09" db="EMBL/GenBank/DDBJ databases">
        <title>Floridaenema gen nov. (Aerosakkonemataceae, Aerosakkonematales ord. nov., Cyanobacteria) from benthic tropical and subtropical fresh waters, with the description of four new species.</title>
        <authorList>
            <person name="Moretto J.A."/>
            <person name="Berthold D.E."/>
            <person name="Lefler F.W."/>
            <person name="Huang I.-S."/>
            <person name="Laughinghouse H. IV."/>
        </authorList>
    </citation>
    <scope>NUCLEOTIDE SEQUENCE [LARGE SCALE GENOMIC DNA]</scope>
    <source>
        <strain evidence="3 4">BLCC-F50</strain>
    </source>
</reference>
<dbReference type="InterPro" id="IPR000782">
    <property type="entry name" value="FAS1_domain"/>
</dbReference>
<feature type="domain" description="FAS1" evidence="2">
    <location>
        <begin position="65"/>
        <end position="196"/>
    </location>
</feature>
<dbReference type="PANTHER" id="PTHR10900:SF77">
    <property type="entry name" value="FI19380P1"/>
    <property type="match status" value="1"/>
</dbReference>
<dbReference type="EMBL" id="JBHFNR010000296">
    <property type="protein sequence ID" value="MFB2898617.1"/>
    <property type="molecule type" value="Genomic_DNA"/>
</dbReference>
<keyword evidence="4" id="KW-1185">Reference proteome</keyword>
<dbReference type="SMART" id="SM00554">
    <property type="entry name" value="FAS1"/>
    <property type="match status" value="1"/>
</dbReference>
<evidence type="ECO:0000256" key="1">
    <source>
        <dbReference type="SAM" id="MobiDB-lite"/>
    </source>
</evidence>
<evidence type="ECO:0000313" key="4">
    <source>
        <dbReference type="Proteomes" id="UP001576784"/>
    </source>
</evidence>
<feature type="compositionally biased region" description="Low complexity" evidence="1">
    <location>
        <begin position="45"/>
        <end position="60"/>
    </location>
</feature>